<keyword evidence="2" id="KW-1185">Reference proteome</keyword>
<gene>
    <name evidence="1" type="ORF">H696_06329</name>
</gene>
<proteinExistence type="predicted"/>
<dbReference type="AlphaFoldDB" id="A0A058YZX1"/>
<dbReference type="RefSeq" id="XP_009498346.1">
    <property type="nucleotide sequence ID" value="XM_009500071.1"/>
</dbReference>
<name>A0A058YZX1_FONAL</name>
<feature type="non-terminal residue" evidence="1">
    <location>
        <position position="57"/>
    </location>
</feature>
<accession>A0A058YZX1</accession>
<dbReference type="Proteomes" id="UP000030693">
    <property type="component" value="Unassembled WGS sequence"/>
</dbReference>
<dbReference type="GeneID" id="20531054"/>
<protein>
    <submittedName>
        <fullName evidence="1">Uncharacterized protein</fullName>
    </submittedName>
</protein>
<dbReference type="EMBL" id="KB932275">
    <property type="protein sequence ID" value="KCV67248.1"/>
    <property type="molecule type" value="Genomic_DNA"/>
</dbReference>
<organism evidence="1">
    <name type="scientific">Fonticula alba</name>
    <name type="common">Slime mold</name>
    <dbReference type="NCBI Taxonomy" id="691883"/>
    <lineage>
        <taxon>Eukaryota</taxon>
        <taxon>Rotosphaerida</taxon>
        <taxon>Fonticulaceae</taxon>
        <taxon>Fonticula</taxon>
    </lineage>
</organism>
<evidence type="ECO:0000313" key="1">
    <source>
        <dbReference type="EMBL" id="KCV67248.1"/>
    </source>
</evidence>
<reference evidence="1" key="1">
    <citation type="submission" date="2013-04" db="EMBL/GenBank/DDBJ databases">
        <title>The Genome Sequence of Fonticula alba ATCC 38817.</title>
        <authorList>
            <consortium name="The Broad Institute Genomics Platform"/>
            <person name="Russ C."/>
            <person name="Cuomo C."/>
            <person name="Burger G."/>
            <person name="Gray M.W."/>
            <person name="Holland P.W.H."/>
            <person name="King N."/>
            <person name="Lang F.B.F."/>
            <person name="Roger A.J."/>
            <person name="Ruiz-Trillo I."/>
            <person name="Brown M."/>
            <person name="Walker B."/>
            <person name="Young S."/>
            <person name="Zeng Q."/>
            <person name="Gargeya S."/>
            <person name="Fitzgerald M."/>
            <person name="Haas B."/>
            <person name="Abouelleil A."/>
            <person name="Allen A.W."/>
            <person name="Alvarado L."/>
            <person name="Arachchi H.M."/>
            <person name="Berlin A.M."/>
            <person name="Chapman S.B."/>
            <person name="Gainer-Dewar J."/>
            <person name="Goldberg J."/>
            <person name="Griggs A."/>
            <person name="Gujja S."/>
            <person name="Hansen M."/>
            <person name="Howarth C."/>
            <person name="Imamovic A."/>
            <person name="Ireland A."/>
            <person name="Larimer J."/>
            <person name="McCowan C."/>
            <person name="Murphy C."/>
            <person name="Pearson M."/>
            <person name="Poon T.W."/>
            <person name="Priest M."/>
            <person name="Roberts A."/>
            <person name="Saif S."/>
            <person name="Shea T."/>
            <person name="Sisk P."/>
            <person name="Sykes S."/>
            <person name="Wortman J."/>
            <person name="Nusbaum C."/>
            <person name="Birren B."/>
        </authorList>
    </citation>
    <scope>NUCLEOTIDE SEQUENCE [LARGE SCALE GENOMIC DNA]</scope>
    <source>
        <strain evidence="1">ATCC 38817</strain>
    </source>
</reference>
<evidence type="ECO:0000313" key="2">
    <source>
        <dbReference type="Proteomes" id="UP000030693"/>
    </source>
</evidence>
<sequence>MFNSSSIVCSGHTRPVVALAFSDILTELPGQDSASAGSDISQPSFKDAEYGLITASK</sequence>